<evidence type="ECO:0000313" key="1">
    <source>
        <dbReference type="EMBL" id="CCX33461.1"/>
    </source>
</evidence>
<gene>
    <name evidence="1" type="ORF">PCON_01171</name>
</gene>
<dbReference type="Proteomes" id="UP000018144">
    <property type="component" value="Unassembled WGS sequence"/>
</dbReference>
<sequence>MSPHLFSQIGAQFNETSTLDTIIVDESTKAVASAPKAQESPLLNTPNITLLGCPEYSMARWLFEGRNAGGVVYYRA</sequence>
<dbReference type="AlphaFoldDB" id="U4LWA6"/>
<reference evidence="1 2" key="1">
    <citation type="journal article" date="2013" name="PLoS Genet.">
        <title>The genome and development-dependent transcriptomes of Pyronema confluens: a window into fungal evolution.</title>
        <authorList>
            <person name="Traeger S."/>
            <person name="Altegoer F."/>
            <person name="Freitag M."/>
            <person name="Gabaldon T."/>
            <person name="Kempken F."/>
            <person name="Kumar A."/>
            <person name="Marcet-Houben M."/>
            <person name="Poggeler S."/>
            <person name="Stajich J.E."/>
            <person name="Nowrousian M."/>
        </authorList>
    </citation>
    <scope>NUCLEOTIDE SEQUENCE [LARGE SCALE GENOMIC DNA]</scope>
    <source>
        <strain evidence="2">CBS 100304</strain>
        <tissue evidence="1">Vegetative mycelium</tissue>
    </source>
</reference>
<evidence type="ECO:0000313" key="2">
    <source>
        <dbReference type="Proteomes" id="UP000018144"/>
    </source>
</evidence>
<keyword evidence="2" id="KW-1185">Reference proteome</keyword>
<dbReference type="EMBL" id="HF936097">
    <property type="protein sequence ID" value="CCX33461.1"/>
    <property type="molecule type" value="Genomic_DNA"/>
</dbReference>
<organism evidence="1 2">
    <name type="scientific">Pyronema omphalodes (strain CBS 100304)</name>
    <name type="common">Pyronema confluens</name>
    <dbReference type="NCBI Taxonomy" id="1076935"/>
    <lineage>
        <taxon>Eukaryota</taxon>
        <taxon>Fungi</taxon>
        <taxon>Dikarya</taxon>
        <taxon>Ascomycota</taxon>
        <taxon>Pezizomycotina</taxon>
        <taxon>Pezizomycetes</taxon>
        <taxon>Pezizales</taxon>
        <taxon>Pyronemataceae</taxon>
        <taxon>Pyronema</taxon>
    </lineage>
</organism>
<proteinExistence type="predicted"/>
<name>U4LWA6_PYROM</name>
<accession>U4LWA6</accession>
<protein>
    <submittedName>
        <fullName evidence="1">Uncharacterized protein</fullName>
    </submittedName>
</protein>